<dbReference type="InterPro" id="IPR031825">
    <property type="entry name" value="RXLR"/>
</dbReference>
<protein>
    <recommendedName>
        <fullName evidence="5">RxLR effector protein</fullName>
    </recommendedName>
</protein>
<keyword evidence="7" id="KW-0812">Transmembrane</keyword>
<keyword evidence="9" id="KW-1185">Reference proteome</keyword>
<dbReference type="Pfam" id="PF16810">
    <property type="entry name" value="RXLR"/>
    <property type="match status" value="1"/>
</dbReference>
<evidence type="ECO:0000313" key="8">
    <source>
        <dbReference type="EMBL" id="EGZ20519.1"/>
    </source>
</evidence>
<feature type="region of interest" description="Disordered" evidence="6">
    <location>
        <begin position="133"/>
        <end position="179"/>
    </location>
</feature>
<comment type="function">
    <text evidence="5">Effector that suppresses plant defense responses during pathogen infection.</text>
</comment>
<proteinExistence type="inferred from homology"/>
<dbReference type="EMBL" id="JH159153">
    <property type="protein sequence ID" value="EGZ20519.1"/>
    <property type="molecule type" value="Genomic_DNA"/>
</dbReference>
<dbReference type="Proteomes" id="UP000002640">
    <property type="component" value="Unassembled WGS sequence"/>
</dbReference>
<evidence type="ECO:0000256" key="1">
    <source>
        <dbReference type="ARBA" id="ARBA00004613"/>
    </source>
</evidence>
<evidence type="ECO:0000256" key="6">
    <source>
        <dbReference type="SAM" id="MobiDB-lite"/>
    </source>
</evidence>
<keyword evidence="3 5" id="KW-0964">Secreted</keyword>
<evidence type="ECO:0000256" key="4">
    <source>
        <dbReference type="ARBA" id="ARBA00022729"/>
    </source>
</evidence>
<evidence type="ECO:0000313" key="9">
    <source>
        <dbReference type="Proteomes" id="UP000002640"/>
    </source>
</evidence>
<feature type="transmembrane region" description="Helical" evidence="7">
    <location>
        <begin position="108"/>
        <end position="130"/>
    </location>
</feature>
<organism evidence="8 9">
    <name type="scientific">Phytophthora sojae (strain P6497)</name>
    <name type="common">Soybean stem and root rot agent</name>
    <name type="synonym">Phytophthora megasperma f. sp. glycines</name>
    <dbReference type="NCBI Taxonomy" id="1094619"/>
    <lineage>
        <taxon>Eukaryota</taxon>
        <taxon>Sar</taxon>
        <taxon>Stramenopiles</taxon>
        <taxon>Oomycota</taxon>
        <taxon>Peronosporomycetes</taxon>
        <taxon>Peronosporales</taxon>
        <taxon>Peronosporaceae</taxon>
        <taxon>Phytophthora</taxon>
    </lineage>
</organism>
<comment type="subcellular location">
    <subcellularLocation>
        <location evidence="1 5">Secreted</location>
    </subcellularLocation>
</comment>
<dbReference type="AlphaFoldDB" id="G4Z9X0"/>
<feature type="compositionally biased region" description="Polar residues" evidence="6">
    <location>
        <begin position="133"/>
        <end position="142"/>
    </location>
</feature>
<evidence type="ECO:0000256" key="3">
    <source>
        <dbReference type="ARBA" id="ARBA00022525"/>
    </source>
</evidence>
<reference evidence="8 9" key="1">
    <citation type="journal article" date="2006" name="Science">
        <title>Phytophthora genome sequences uncover evolutionary origins and mechanisms of pathogenesis.</title>
        <authorList>
            <person name="Tyler B.M."/>
            <person name="Tripathy S."/>
            <person name="Zhang X."/>
            <person name="Dehal P."/>
            <person name="Jiang R.H."/>
            <person name="Aerts A."/>
            <person name="Arredondo F.D."/>
            <person name="Baxter L."/>
            <person name="Bensasson D."/>
            <person name="Beynon J.L."/>
            <person name="Chapman J."/>
            <person name="Damasceno C.M."/>
            <person name="Dorrance A.E."/>
            <person name="Dou D."/>
            <person name="Dickerman A.W."/>
            <person name="Dubchak I.L."/>
            <person name="Garbelotto M."/>
            <person name="Gijzen M."/>
            <person name="Gordon S.G."/>
            <person name="Govers F."/>
            <person name="Grunwald N.J."/>
            <person name="Huang W."/>
            <person name="Ivors K.L."/>
            <person name="Jones R.W."/>
            <person name="Kamoun S."/>
            <person name="Krampis K."/>
            <person name="Lamour K.H."/>
            <person name="Lee M.K."/>
            <person name="McDonald W.H."/>
            <person name="Medina M."/>
            <person name="Meijer H.J."/>
            <person name="Nordberg E.K."/>
            <person name="Maclean D.J."/>
            <person name="Ospina-Giraldo M.D."/>
            <person name="Morris P.F."/>
            <person name="Phuntumart V."/>
            <person name="Putnam N.H."/>
            <person name="Rash S."/>
            <person name="Rose J.K."/>
            <person name="Sakihama Y."/>
            <person name="Salamov A.A."/>
            <person name="Savidor A."/>
            <person name="Scheuring C.F."/>
            <person name="Smith B.M."/>
            <person name="Sobral B.W."/>
            <person name="Terry A."/>
            <person name="Torto-Alalibo T.A."/>
            <person name="Win J."/>
            <person name="Xu Z."/>
            <person name="Zhang H."/>
            <person name="Grigoriev I.V."/>
            <person name="Rokhsar D.S."/>
            <person name="Boore J.L."/>
        </authorList>
    </citation>
    <scope>NUCLEOTIDE SEQUENCE [LARGE SCALE GENOMIC DNA]</scope>
    <source>
        <strain evidence="8 9">P6497</strain>
    </source>
</reference>
<dbReference type="RefSeq" id="XP_009523236.1">
    <property type="nucleotide sequence ID" value="XM_009524941.1"/>
</dbReference>
<gene>
    <name evidence="8" type="ORF">PHYSODRAFT_328628</name>
</gene>
<comment type="domain">
    <text evidence="5">The RxLR-dEER motif acts to carry the protein into the host cell cytoplasm through binding to cell surface phosphatidylinositol-3-phosphate.</text>
</comment>
<dbReference type="KEGG" id="psoj:PHYSODRAFT_328628"/>
<evidence type="ECO:0000256" key="2">
    <source>
        <dbReference type="ARBA" id="ARBA00010400"/>
    </source>
</evidence>
<keyword evidence="7" id="KW-1133">Transmembrane helix</keyword>
<dbReference type="InParanoid" id="G4Z9X0"/>
<evidence type="ECO:0000256" key="7">
    <source>
        <dbReference type="SAM" id="Phobius"/>
    </source>
</evidence>
<comment type="similarity">
    <text evidence="2 5">Belongs to the RxLR effector family.</text>
</comment>
<name>G4Z9X0_PHYSP</name>
<accession>G4Z9X0</accession>
<keyword evidence="4" id="KW-0732">Signal</keyword>
<keyword evidence="7" id="KW-0472">Membrane</keyword>
<sequence>MFKAPRQARCVNCEPKWGMVSHTQDQISSPGDSSAETTTTTTTTMMMTIAARLHQLGDRSFAESCKRSQPPSPSNSIECDKLFSVLLRFVCILIPQFSRIGACLLTAMHYLLLALATVALVVASTVVLASSMSTKSSTTRASDQAHEATAVTPMEEDANAFERSLRHHKHDDDDDDDDD</sequence>
<dbReference type="GeneID" id="20645819"/>
<evidence type="ECO:0000256" key="5">
    <source>
        <dbReference type="RuleBase" id="RU367124"/>
    </source>
</evidence>